<dbReference type="EMBL" id="BMAW01053381">
    <property type="protein sequence ID" value="GFS90807.1"/>
    <property type="molecule type" value="Genomic_DNA"/>
</dbReference>
<dbReference type="SUPFAM" id="SSF144232">
    <property type="entry name" value="HIT/MYND zinc finger-like"/>
    <property type="match status" value="1"/>
</dbReference>
<keyword evidence="4" id="KW-1185">Reference proteome</keyword>
<sequence length="93" mass="10520">MGSPAKIHCCLNHNYCSTYCKNTDYPNHAQFCGNKKKLSKPELASTSQLSMRCKVMKYEKQEETNTESTSSVTDDDSMSLTSPEPTRFINFLP</sequence>
<dbReference type="Pfam" id="PF24324">
    <property type="entry name" value="MYND_ZMYND11_ZMYD8"/>
    <property type="match status" value="1"/>
</dbReference>
<dbReference type="InterPro" id="IPR057053">
    <property type="entry name" value="MYND_ZMYND11_ZMYD8"/>
</dbReference>
<proteinExistence type="predicted"/>
<feature type="region of interest" description="Disordered" evidence="1">
    <location>
        <begin position="58"/>
        <end position="93"/>
    </location>
</feature>
<feature type="compositionally biased region" description="Low complexity" evidence="1">
    <location>
        <begin position="66"/>
        <end position="82"/>
    </location>
</feature>
<gene>
    <name evidence="3" type="ORF">NPIL_278881</name>
</gene>
<evidence type="ECO:0000256" key="1">
    <source>
        <dbReference type="SAM" id="MobiDB-lite"/>
    </source>
</evidence>
<evidence type="ECO:0000259" key="2">
    <source>
        <dbReference type="Pfam" id="PF24324"/>
    </source>
</evidence>
<evidence type="ECO:0000313" key="3">
    <source>
        <dbReference type="EMBL" id="GFS90807.1"/>
    </source>
</evidence>
<evidence type="ECO:0000313" key="4">
    <source>
        <dbReference type="Proteomes" id="UP000887013"/>
    </source>
</evidence>
<accession>A0A8X6N2C3</accession>
<dbReference type="AlphaFoldDB" id="A0A8X6N2C3"/>
<feature type="domain" description="ZMYND11/ZMYD8 MYND zinc finger" evidence="2">
    <location>
        <begin position="3"/>
        <end position="32"/>
    </location>
</feature>
<name>A0A8X6N2C3_NEPPI</name>
<dbReference type="Proteomes" id="UP000887013">
    <property type="component" value="Unassembled WGS sequence"/>
</dbReference>
<reference evidence="3" key="1">
    <citation type="submission" date="2020-08" db="EMBL/GenBank/DDBJ databases">
        <title>Multicomponent nature underlies the extraordinary mechanical properties of spider dragline silk.</title>
        <authorList>
            <person name="Kono N."/>
            <person name="Nakamura H."/>
            <person name="Mori M."/>
            <person name="Yoshida Y."/>
            <person name="Ohtoshi R."/>
            <person name="Malay A.D."/>
            <person name="Moran D.A.P."/>
            <person name="Tomita M."/>
            <person name="Numata K."/>
            <person name="Arakawa K."/>
        </authorList>
    </citation>
    <scope>NUCLEOTIDE SEQUENCE</scope>
</reference>
<organism evidence="3 4">
    <name type="scientific">Nephila pilipes</name>
    <name type="common">Giant wood spider</name>
    <name type="synonym">Nephila maculata</name>
    <dbReference type="NCBI Taxonomy" id="299642"/>
    <lineage>
        <taxon>Eukaryota</taxon>
        <taxon>Metazoa</taxon>
        <taxon>Ecdysozoa</taxon>
        <taxon>Arthropoda</taxon>
        <taxon>Chelicerata</taxon>
        <taxon>Arachnida</taxon>
        <taxon>Araneae</taxon>
        <taxon>Araneomorphae</taxon>
        <taxon>Entelegynae</taxon>
        <taxon>Araneoidea</taxon>
        <taxon>Nephilidae</taxon>
        <taxon>Nephila</taxon>
    </lineage>
</organism>
<protein>
    <recommendedName>
        <fullName evidence="2">ZMYND11/ZMYD8 MYND zinc finger domain-containing protein</fullName>
    </recommendedName>
</protein>
<comment type="caution">
    <text evidence="3">The sequence shown here is derived from an EMBL/GenBank/DDBJ whole genome shotgun (WGS) entry which is preliminary data.</text>
</comment>